<dbReference type="PANTHER" id="PTHR37302:SF1">
    <property type="entry name" value="PROTEIN DINB"/>
    <property type="match status" value="1"/>
</dbReference>
<dbReference type="GO" id="GO:0046872">
    <property type="term" value="F:metal ion binding"/>
    <property type="evidence" value="ECO:0007669"/>
    <property type="project" value="UniProtKB-KW"/>
</dbReference>
<dbReference type="EMBL" id="MSCH01000003">
    <property type="protein sequence ID" value="PQJ52797.1"/>
    <property type="molecule type" value="Genomic_DNA"/>
</dbReference>
<evidence type="ECO:0000256" key="3">
    <source>
        <dbReference type="PIRSR" id="PIRSR607837-1"/>
    </source>
</evidence>
<name>A0A2S7US92_9GAMM</name>
<dbReference type="InterPro" id="IPR007837">
    <property type="entry name" value="DinB"/>
</dbReference>
<dbReference type="InterPro" id="IPR034660">
    <property type="entry name" value="DinB/YfiT-like"/>
</dbReference>
<dbReference type="OrthoDB" id="9807509at2"/>
<dbReference type="PANTHER" id="PTHR37302">
    <property type="entry name" value="SLR1116 PROTEIN"/>
    <property type="match status" value="1"/>
</dbReference>
<dbReference type="AlphaFoldDB" id="A0A2S7US92"/>
<dbReference type="Pfam" id="PF05163">
    <property type="entry name" value="DinB"/>
    <property type="match status" value="1"/>
</dbReference>
<reference evidence="4 5" key="1">
    <citation type="submission" date="2016-12" db="EMBL/GenBank/DDBJ databases">
        <title>Diversity of luminous bacteria.</title>
        <authorList>
            <person name="Yoshizawa S."/>
            <person name="Kogure K."/>
        </authorList>
    </citation>
    <scope>NUCLEOTIDE SEQUENCE [LARGE SCALE GENOMIC DNA]</scope>
    <source>
        <strain evidence="4 5">SA4-48</strain>
    </source>
</reference>
<proteinExistence type="inferred from homology"/>
<evidence type="ECO:0000313" key="4">
    <source>
        <dbReference type="EMBL" id="PQJ52797.1"/>
    </source>
</evidence>
<dbReference type="Proteomes" id="UP000239007">
    <property type="component" value="Unassembled WGS sequence"/>
</dbReference>
<sequence>MNLLSHFILMADYNHRMNIQFSNVIDNLSEEITNEDLGAYFTSIMGTLNHILVGDIIWLSRFSTHSKNYLALKSILELPKPNGLNDMIFPEFSSFKIAREKVDLSLSNWLMSEADANDFTKNLEYSNTKGIISIRNFGELLSHLFNHQTHHRGQLSTLLNQQGLDVGVTDFLIEIPEMSA</sequence>
<evidence type="ECO:0000256" key="2">
    <source>
        <dbReference type="ARBA" id="ARBA00022723"/>
    </source>
</evidence>
<gene>
    <name evidence="4" type="ORF">BTO11_03425</name>
</gene>
<evidence type="ECO:0000256" key="1">
    <source>
        <dbReference type="ARBA" id="ARBA00008635"/>
    </source>
</evidence>
<comment type="similarity">
    <text evidence="1">Belongs to the DinB family.</text>
</comment>
<evidence type="ECO:0000313" key="5">
    <source>
        <dbReference type="Proteomes" id="UP000239007"/>
    </source>
</evidence>
<protein>
    <submittedName>
        <fullName evidence="4">Damage-inducible protein DinB</fullName>
    </submittedName>
</protein>
<feature type="binding site" evidence="3">
    <location>
        <position position="151"/>
    </location>
    <ligand>
        <name>a divalent metal cation</name>
        <dbReference type="ChEBI" id="CHEBI:60240"/>
    </ligand>
</feature>
<accession>A0A2S7US92</accession>
<keyword evidence="5" id="KW-1185">Reference proteome</keyword>
<feature type="binding site" evidence="3">
    <location>
        <position position="50"/>
    </location>
    <ligand>
        <name>a divalent metal cation</name>
        <dbReference type="ChEBI" id="CHEBI:60240"/>
    </ligand>
</feature>
<dbReference type="RefSeq" id="WP_105051267.1">
    <property type="nucleotide sequence ID" value="NZ_BMYG01000004.1"/>
</dbReference>
<comment type="caution">
    <text evidence="4">The sequence shown here is derived from an EMBL/GenBank/DDBJ whole genome shotgun (WGS) entry which is preliminary data.</text>
</comment>
<keyword evidence="2 3" id="KW-0479">Metal-binding</keyword>
<organism evidence="4 5">
    <name type="scientific">Psychrosphaera saromensis</name>
    <dbReference type="NCBI Taxonomy" id="716813"/>
    <lineage>
        <taxon>Bacteria</taxon>
        <taxon>Pseudomonadati</taxon>
        <taxon>Pseudomonadota</taxon>
        <taxon>Gammaproteobacteria</taxon>
        <taxon>Alteromonadales</taxon>
        <taxon>Pseudoalteromonadaceae</taxon>
        <taxon>Psychrosphaera</taxon>
    </lineage>
</organism>
<feature type="binding site" evidence="3">
    <location>
        <position position="147"/>
    </location>
    <ligand>
        <name>a divalent metal cation</name>
        <dbReference type="ChEBI" id="CHEBI:60240"/>
    </ligand>
</feature>
<dbReference type="Gene3D" id="1.20.120.450">
    <property type="entry name" value="dinb family like domain"/>
    <property type="match status" value="1"/>
</dbReference>
<dbReference type="SUPFAM" id="SSF109854">
    <property type="entry name" value="DinB/YfiT-like putative metalloenzymes"/>
    <property type="match status" value="1"/>
</dbReference>